<dbReference type="VEuPathDB" id="FungiDB:CC1G_01911"/>
<dbReference type="Pfam" id="PF15412">
    <property type="entry name" value="Nse4-Nse3_bdg"/>
    <property type="match status" value="1"/>
</dbReference>
<evidence type="ECO:0000256" key="3">
    <source>
        <dbReference type="ARBA" id="ARBA00022763"/>
    </source>
</evidence>
<dbReference type="InterPro" id="IPR027786">
    <property type="entry name" value="Nse4/EID"/>
</dbReference>
<dbReference type="GO" id="GO:0030915">
    <property type="term" value="C:Smc5-Smc6 complex"/>
    <property type="evidence" value="ECO:0007669"/>
    <property type="project" value="UniProtKB-UniRule"/>
</dbReference>
<sequence>MNHVKQADALFKKVKEPQEAILDSRILLLASNASAQKVRSLKSGTGSFDVDEFVAKLATFMGGQKQVRQENFPQEAGSDVEEEDMHDYPLDWAKIGRKAMAKSRRAPAMSFMLGPLSLEQKKRANMKREKHEKNTAEEVKPQELKEEDIQRSENETTKNVHDLEELLGKHCTMEDESIEPVNLFKFILNPHSFAQSVENVFYLSFLIRDGRVALETNEHGEPVIYPCEAPSDADYAEGLKKNQLVLEFDMQVWKVRGSYSLIHLRRC</sequence>
<dbReference type="PANTHER" id="PTHR16140">
    <property type="entry name" value="NON-STRUCTURAL MAINTENANCE OF CHROMOSOMES ELEMENT 4"/>
    <property type="match status" value="1"/>
</dbReference>
<dbReference type="PANTHER" id="PTHR16140:SF0">
    <property type="entry name" value="NON-STRUCTURAL MAINTENANCE OF CHROMOSOMES ELEMENT 4"/>
    <property type="match status" value="1"/>
</dbReference>
<proteinExistence type="inferred from homology"/>
<comment type="similarity">
    <text evidence="2 7">Belongs to the NSE4 family.</text>
</comment>
<evidence type="ECO:0000256" key="8">
    <source>
        <dbReference type="SAM" id="MobiDB-lite"/>
    </source>
</evidence>
<dbReference type="GO" id="GO:0005634">
    <property type="term" value="C:nucleus"/>
    <property type="evidence" value="ECO:0007669"/>
    <property type="project" value="UniProtKB-SubCell"/>
</dbReference>
<dbReference type="FunCoup" id="A8N5Y0">
    <property type="interactions" value="241"/>
</dbReference>
<feature type="domain" description="Nse4/EID protein Nse3/MAGE-binding" evidence="10">
    <location>
        <begin position="23"/>
        <end position="74"/>
    </location>
</feature>
<comment type="function">
    <text evidence="7">Component of the SMC5-SMC6 complex, that promotes sister chromatid alignment after DNA damage and facilitates double-stranded DNA breaks (DSBs) repair via homologous recombination between sister chromatids.</text>
</comment>
<evidence type="ECO:0000256" key="4">
    <source>
        <dbReference type="ARBA" id="ARBA00023172"/>
    </source>
</evidence>
<accession>A8N5Y0</accession>
<evidence type="ECO:0000313" key="11">
    <source>
        <dbReference type="EMBL" id="EAU91422.2"/>
    </source>
</evidence>
<evidence type="ECO:0000256" key="7">
    <source>
        <dbReference type="RuleBase" id="RU365071"/>
    </source>
</evidence>
<evidence type="ECO:0000259" key="10">
    <source>
        <dbReference type="Pfam" id="PF15412"/>
    </source>
</evidence>
<dbReference type="InterPro" id="IPR029225">
    <property type="entry name" value="Nse4_Nse3-bd"/>
</dbReference>
<dbReference type="OrthoDB" id="361242at2759"/>
<feature type="region of interest" description="Disordered" evidence="8">
    <location>
        <begin position="127"/>
        <end position="157"/>
    </location>
</feature>
<dbReference type="KEGG" id="cci:CC1G_01911"/>
<feature type="domain" description="Non-structural maintenance of chromosome element 4 C-terminal" evidence="9">
    <location>
        <begin position="180"/>
        <end position="254"/>
    </location>
</feature>
<dbReference type="HOGENOM" id="CLU_041037_1_0_1"/>
<protein>
    <recommendedName>
        <fullName evidence="7">Non-structural maintenance of chromosomes element 4</fullName>
    </recommendedName>
</protein>
<dbReference type="STRING" id="240176.A8N5Y0"/>
<dbReference type="EMBL" id="AACS02000003">
    <property type="protein sequence ID" value="EAU91422.2"/>
    <property type="molecule type" value="Genomic_DNA"/>
</dbReference>
<keyword evidence="12" id="KW-1185">Reference proteome</keyword>
<dbReference type="GO" id="GO:0006281">
    <property type="term" value="P:DNA repair"/>
    <property type="evidence" value="ECO:0007669"/>
    <property type="project" value="UniProtKB-UniRule"/>
</dbReference>
<dbReference type="Proteomes" id="UP000001861">
    <property type="component" value="Unassembled WGS sequence"/>
</dbReference>
<organism evidence="11 12">
    <name type="scientific">Coprinopsis cinerea (strain Okayama-7 / 130 / ATCC MYA-4618 / FGSC 9003)</name>
    <name type="common">Inky cap fungus</name>
    <name type="synonym">Hormographiella aspergillata</name>
    <dbReference type="NCBI Taxonomy" id="240176"/>
    <lineage>
        <taxon>Eukaryota</taxon>
        <taxon>Fungi</taxon>
        <taxon>Dikarya</taxon>
        <taxon>Basidiomycota</taxon>
        <taxon>Agaricomycotina</taxon>
        <taxon>Agaricomycetes</taxon>
        <taxon>Agaricomycetidae</taxon>
        <taxon>Agaricales</taxon>
        <taxon>Agaricineae</taxon>
        <taxon>Psathyrellaceae</taxon>
        <taxon>Coprinopsis</taxon>
    </lineage>
</organism>
<dbReference type="Pfam" id="PF08743">
    <property type="entry name" value="Nse4_C"/>
    <property type="match status" value="1"/>
</dbReference>
<comment type="subunit">
    <text evidence="7">Component of the SMC5-SMC6 complex.</text>
</comment>
<keyword evidence="4 7" id="KW-0233">DNA recombination</keyword>
<keyword evidence="5 7" id="KW-0234">DNA repair</keyword>
<dbReference type="GeneID" id="6006714"/>
<evidence type="ECO:0000256" key="1">
    <source>
        <dbReference type="ARBA" id="ARBA00004123"/>
    </source>
</evidence>
<comment type="subcellular location">
    <subcellularLocation>
        <location evidence="1 7">Nucleus</location>
    </subcellularLocation>
</comment>
<evidence type="ECO:0000256" key="2">
    <source>
        <dbReference type="ARBA" id="ARBA00008997"/>
    </source>
</evidence>
<dbReference type="InterPro" id="IPR014854">
    <property type="entry name" value="Nse4_C"/>
</dbReference>
<dbReference type="AlphaFoldDB" id="A8N5Y0"/>
<evidence type="ECO:0000256" key="5">
    <source>
        <dbReference type="ARBA" id="ARBA00023204"/>
    </source>
</evidence>
<keyword evidence="3 7" id="KW-0227">DNA damage</keyword>
<name>A8N5Y0_COPC7</name>
<gene>
    <name evidence="11" type="ORF">CC1G_01911</name>
</gene>
<evidence type="ECO:0000259" key="9">
    <source>
        <dbReference type="Pfam" id="PF08743"/>
    </source>
</evidence>
<dbReference type="InParanoid" id="A8N5Y0"/>
<dbReference type="GO" id="GO:0006310">
    <property type="term" value="P:DNA recombination"/>
    <property type="evidence" value="ECO:0007669"/>
    <property type="project" value="UniProtKB-UniRule"/>
</dbReference>
<dbReference type="RefSeq" id="XP_001830275.2">
    <property type="nucleotide sequence ID" value="XM_001830223.2"/>
</dbReference>
<dbReference type="eggNOG" id="KOG2866">
    <property type="taxonomic scope" value="Eukaryota"/>
</dbReference>
<evidence type="ECO:0000313" key="12">
    <source>
        <dbReference type="Proteomes" id="UP000001861"/>
    </source>
</evidence>
<comment type="caution">
    <text evidence="11">The sequence shown here is derived from an EMBL/GenBank/DDBJ whole genome shotgun (WGS) entry which is preliminary data.</text>
</comment>
<evidence type="ECO:0000256" key="6">
    <source>
        <dbReference type="ARBA" id="ARBA00023242"/>
    </source>
</evidence>
<reference evidence="11 12" key="1">
    <citation type="journal article" date="2010" name="Proc. Natl. Acad. Sci. U.S.A.">
        <title>Insights into evolution of multicellular fungi from the assembled chromosomes of the mushroom Coprinopsis cinerea (Coprinus cinereus).</title>
        <authorList>
            <person name="Stajich J.E."/>
            <person name="Wilke S.K."/>
            <person name="Ahren D."/>
            <person name="Au C.H."/>
            <person name="Birren B.W."/>
            <person name="Borodovsky M."/>
            <person name="Burns C."/>
            <person name="Canback B."/>
            <person name="Casselton L.A."/>
            <person name="Cheng C.K."/>
            <person name="Deng J."/>
            <person name="Dietrich F.S."/>
            <person name="Fargo D.C."/>
            <person name="Farman M.L."/>
            <person name="Gathman A.C."/>
            <person name="Goldberg J."/>
            <person name="Guigo R."/>
            <person name="Hoegger P.J."/>
            <person name="Hooker J.B."/>
            <person name="Huggins A."/>
            <person name="James T.Y."/>
            <person name="Kamada T."/>
            <person name="Kilaru S."/>
            <person name="Kodira C."/>
            <person name="Kues U."/>
            <person name="Kupfer D."/>
            <person name="Kwan H.S."/>
            <person name="Lomsadze A."/>
            <person name="Li W."/>
            <person name="Lilly W.W."/>
            <person name="Ma L.J."/>
            <person name="Mackey A.J."/>
            <person name="Manning G."/>
            <person name="Martin F."/>
            <person name="Muraguchi H."/>
            <person name="Natvig D.O."/>
            <person name="Palmerini H."/>
            <person name="Ramesh M.A."/>
            <person name="Rehmeyer C.J."/>
            <person name="Roe B.A."/>
            <person name="Shenoy N."/>
            <person name="Stanke M."/>
            <person name="Ter-Hovhannisyan V."/>
            <person name="Tunlid A."/>
            <person name="Velagapudi R."/>
            <person name="Vision T.J."/>
            <person name="Zeng Q."/>
            <person name="Zolan M.E."/>
            <person name="Pukkila P.J."/>
        </authorList>
    </citation>
    <scope>NUCLEOTIDE SEQUENCE [LARGE SCALE GENOMIC DNA]</scope>
    <source>
        <strain evidence="12">Okayama-7 / 130 / ATCC MYA-4618 / FGSC 9003</strain>
    </source>
</reference>
<keyword evidence="6 7" id="KW-0539">Nucleus</keyword>
<dbReference type="OMA" id="FMGINRT"/>